<dbReference type="Gene3D" id="1.10.10.10">
    <property type="entry name" value="Winged helix-like DNA-binding domain superfamily/Winged helix DNA-binding domain"/>
    <property type="match status" value="1"/>
</dbReference>
<evidence type="ECO:0000313" key="9">
    <source>
        <dbReference type="EMBL" id="TQM10112.1"/>
    </source>
</evidence>
<dbReference type="PANTHER" id="PTHR48111:SF4">
    <property type="entry name" value="DNA-BINDING DUAL TRANSCRIPTIONAL REGULATOR OMPR"/>
    <property type="match status" value="1"/>
</dbReference>
<feature type="modified residue" description="4-aspartylphosphate" evidence="5">
    <location>
        <position position="74"/>
    </location>
</feature>
<dbReference type="SUPFAM" id="SSF46894">
    <property type="entry name" value="C-terminal effector domain of the bipartite response regulators"/>
    <property type="match status" value="1"/>
</dbReference>
<protein>
    <submittedName>
        <fullName evidence="9">DNA-binding response OmpR family regulator</fullName>
    </submittedName>
</protein>
<evidence type="ECO:0000256" key="2">
    <source>
        <dbReference type="ARBA" id="ARBA00023015"/>
    </source>
</evidence>
<evidence type="ECO:0000259" key="7">
    <source>
        <dbReference type="PROSITE" id="PS50110"/>
    </source>
</evidence>
<dbReference type="Proteomes" id="UP000315677">
    <property type="component" value="Unassembled WGS sequence"/>
</dbReference>
<keyword evidence="2" id="KW-0805">Transcription regulation</keyword>
<dbReference type="InterPro" id="IPR001789">
    <property type="entry name" value="Sig_transdc_resp-reg_receiver"/>
</dbReference>
<dbReference type="SUPFAM" id="SSF52172">
    <property type="entry name" value="CheY-like"/>
    <property type="match status" value="1"/>
</dbReference>
<dbReference type="SMART" id="SM00862">
    <property type="entry name" value="Trans_reg_C"/>
    <property type="match status" value="1"/>
</dbReference>
<dbReference type="InterPro" id="IPR011006">
    <property type="entry name" value="CheY-like_superfamily"/>
</dbReference>
<dbReference type="SMART" id="SM00448">
    <property type="entry name" value="REC"/>
    <property type="match status" value="1"/>
</dbReference>
<evidence type="ECO:0000313" key="10">
    <source>
        <dbReference type="Proteomes" id="UP000315677"/>
    </source>
</evidence>
<dbReference type="Gene3D" id="3.40.50.2300">
    <property type="match status" value="1"/>
</dbReference>
<dbReference type="InterPro" id="IPR016032">
    <property type="entry name" value="Sig_transdc_resp-reg_C-effctor"/>
</dbReference>
<evidence type="ECO:0000256" key="5">
    <source>
        <dbReference type="PROSITE-ProRule" id="PRU00169"/>
    </source>
</evidence>
<evidence type="ECO:0000256" key="6">
    <source>
        <dbReference type="PROSITE-ProRule" id="PRU01091"/>
    </source>
</evidence>
<evidence type="ECO:0000256" key="4">
    <source>
        <dbReference type="ARBA" id="ARBA00023163"/>
    </source>
</evidence>
<dbReference type="PROSITE" id="PS50110">
    <property type="entry name" value="RESPONSE_REGULATORY"/>
    <property type="match status" value="1"/>
</dbReference>
<dbReference type="AlphaFoldDB" id="A0A543DLD1"/>
<gene>
    <name evidence="9" type="ORF">FB558_5894</name>
</gene>
<dbReference type="Pfam" id="PF00072">
    <property type="entry name" value="Response_reg"/>
    <property type="match status" value="1"/>
</dbReference>
<dbReference type="CDD" id="cd00383">
    <property type="entry name" value="trans_reg_C"/>
    <property type="match status" value="1"/>
</dbReference>
<dbReference type="GO" id="GO:0000156">
    <property type="term" value="F:phosphorelay response regulator activity"/>
    <property type="evidence" value="ECO:0007669"/>
    <property type="project" value="TreeGrafter"/>
</dbReference>
<keyword evidence="3 6" id="KW-0238">DNA-binding</keyword>
<dbReference type="Pfam" id="PF00486">
    <property type="entry name" value="Trans_reg_C"/>
    <property type="match status" value="1"/>
</dbReference>
<dbReference type="InterPro" id="IPR039420">
    <property type="entry name" value="WalR-like"/>
</dbReference>
<feature type="DNA-binding region" description="OmpR/PhoB-type" evidence="6">
    <location>
        <begin position="149"/>
        <end position="244"/>
    </location>
</feature>
<keyword evidence="1 5" id="KW-0597">Phosphoprotein</keyword>
<name>A0A543DLD1_9PSEU</name>
<sequence>MSRTLDRTTDRVSFRDAGPMRQALPVRVLVVEDDDGVAGAVVEALGTQGHDVERVARAVEVWARVRDADLVLLDLGLPDADGLDVLRRLRRIATTPVLVLTARDAERDVVRGLRLGADDYLVKPVRLRELLARVDAVVRRTTSAAGPAVSTVEVEDVRIDMAARRATVAEREIALTAKEFDILAALARRPGAAVSRQQLLDEVWGDAYLAVSRSLDVHLASLRQKLGRPGLLATIRGFGYRLGR</sequence>
<keyword evidence="4" id="KW-0804">Transcription</keyword>
<keyword evidence="10" id="KW-1185">Reference proteome</keyword>
<dbReference type="GO" id="GO:0006355">
    <property type="term" value="P:regulation of DNA-templated transcription"/>
    <property type="evidence" value="ECO:0007669"/>
    <property type="project" value="InterPro"/>
</dbReference>
<reference evidence="9 10" key="1">
    <citation type="submission" date="2019-06" db="EMBL/GenBank/DDBJ databases">
        <title>Sequencing the genomes of 1000 actinobacteria strains.</title>
        <authorList>
            <person name="Klenk H.-P."/>
        </authorList>
    </citation>
    <scope>NUCLEOTIDE SEQUENCE [LARGE SCALE GENOMIC DNA]</scope>
    <source>
        <strain evidence="9 10">DSM 45301</strain>
    </source>
</reference>
<dbReference type="Gene3D" id="6.10.250.690">
    <property type="match status" value="1"/>
</dbReference>
<dbReference type="GO" id="GO:0005829">
    <property type="term" value="C:cytosol"/>
    <property type="evidence" value="ECO:0007669"/>
    <property type="project" value="TreeGrafter"/>
</dbReference>
<evidence type="ECO:0000256" key="3">
    <source>
        <dbReference type="ARBA" id="ARBA00023125"/>
    </source>
</evidence>
<dbReference type="EMBL" id="VFPA01000003">
    <property type="protein sequence ID" value="TQM10112.1"/>
    <property type="molecule type" value="Genomic_DNA"/>
</dbReference>
<accession>A0A543DLD1</accession>
<proteinExistence type="predicted"/>
<feature type="domain" description="Response regulatory" evidence="7">
    <location>
        <begin position="27"/>
        <end position="138"/>
    </location>
</feature>
<organism evidence="9 10">
    <name type="scientific">Pseudonocardia kunmingensis</name>
    <dbReference type="NCBI Taxonomy" id="630975"/>
    <lineage>
        <taxon>Bacteria</taxon>
        <taxon>Bacillati</taxon>
        <taxon>Actinomycetota</taxon>
        <taxon>Actinomycetes</taxon>
        <taxon>Pseudonocardiales</taxon>
        <taxon>Pseudonocardiaceae</taxon>
        <taxon>Pseudonocardia</taxon>
    </lineage>
</organism>
<dbReference type="GO" id="GO:0032993">
    <property type="term" value="C:protein-DNA complex"/>
    <property type="evidence" value="ECO:0007669"/>
    <property type="project" value="TreeGrafter"/>
</dbReference>
<evidence type="ECO:0000259" key="8">
    <source>
        <dbReference type="PROSITE" id="PS51755"/>
    </source>
</evidence>
<comment type="caution">
    <text evidence="9">The sequence shown here is derived from an EMBL/GenBank/DDBJ whole genome shotgun (WGS) entry which is preliminary data.</text>
</comment>
<dbReference type="InterPro" id="IPR036388">
    <property type="entry name" value="WH-like_DNA-bd_sf"/>
</dbReference>
<dbReference type="InterPro" id="IPR001867">
    <property type="entry name" value="OmpR/PhoB-type_DNA-bd"/>
</dbReference>
<dbReference type="PANTHER" id="PTHR48111">
    <property type="entry name" value="REGULATOR OF RPOS"/>
    <property type="match status" value="1"/>
</dbReference>
<dbReference type="GO" id="GO:0000976">
    <property type="term" value="F:transcription cis-regulatory region binding"/>
    <property type="evidence" value="ECO:0007669"/>
    <property type="project" value="TreeGrafter"/>
</dbReference>
<feature type="domain" description="OmpR/PhoB-type" evidence="8">
    <location>
        <begin position="149"/>
        <end position="244"/>
    </location>
</feature>
<evidence type="ECO:0000256" key="1">
    <source>
        <dbReference type="ARBA" id="ARBA00022553"/>
    </source>
</evidence>
<dbReference type="PROSITE" id="PS51755">
    <property type="entry name" value="OMPR_PHOB"/>
    <property type="match status" value="1"/>
</dbReference>